<evidence type="ECO:0000256" key="9">
    <source>
        <dbReference type="ARBA" id="ARBA00022833"/>
    </source>
</evidence>
<protein>
    <recommendedName>
        <fullName evidence="14">Peptidase M50 domain-containing protein</fullName>
    </recommendedName>
</protein>
<reference evidence="16" key="1">
    <citation type="submission" date="2017-09" db="EMBL/GenBank/DDBJ databases">
        <title>Depth-based differentiation of microbial function through sediment-hosted aquifers and enrichment of novel symbionts in the deep terrestrial subsurface.</title>
        <authorList>
            <person name="Probst A.J."/>
            <person name="Ladd B."/>
            <person name="Jarett J.K."/>
            <person name="Geller-Mcgrath D.E."/>
            <person name="Sieber C.M.K."/>
            <person name="Emerson J.B."/>
            <person name="Anantharaman K."/>
            <person name="Thomas B.C."/>
            <person name="Malmstrom R."/>
            <person name="Stieglmeier M."/>
            <person name="Klingl A."/>
            <person name="Woyke T."/>
            <person name="Ryan C.M."/>
            <person name="Banfield J.F."/>
        </authorList>
    </citation>
    <scope>NUCLEOTIDE SEQUENCE [LARGE SCALE GENOMIC DNA]</scope>
</reference>
<gene>
    <name evidence="15" type="ORF">COV01_00340</name>
</gene>
<feature type="domain" description="Peptidase M50" evidence="14">
    <location>
        <begin position="128"/>
        <end position="184"/>
    </location>
</feature>
<keyword evidence="4" id="KW-1003">Cell membrane</keyword>
<dbReference type="GO" id="GO:0008237">
    <property type="term" value="F:metallopeptidase activity"/>
    <property type="evidence" value="ECO:0007669"/>
    <property type="project" value="UniProtKB-KW"/>
</dbReference>
<evidence type="ECO:0000256" key="3">
    <source>
        <dbReference type="ARBA" id="ARBA00007931"/>
    </source>
</evidence>
<evidence type="ECO:0000256" key="8">
    <source>
        <dbReference type="ARBA" id="ARBA00022801"/>
    </source>
</evidence>
<evidence type="ECO:0000256" key="1">
    <source>
        <dbReference type="ARBA" id="ARBA00001947"/>
    </source>
</evidence>
<keyword evidence="12 13" id="KW-0472">Membrane</keyword>
<sequence length="206" mass="22772">MDFQFIFSLIILLFSVVIHEVSHGYAALIQGDKTAEYAGRLTLNPIKHIDMVGTILLPVFSIMFGGFLFGWAKPVPYNPYNLRNQRWGELYVAIAGPLANIALALVFGLFIRFYVIPAGLLAGPIGTISSIIVLINVTLALFNLMPVPPLDGSKIISALLPAGFMAIRQKIEQFGFIGVLIFVVLIWQFIYPLIPWLFSVITGISF</sequence>
<evidence type="ECO:0000256" key="11">
    <source>
        <dbReference type="ARBA" id="ARBA00023049"/>
    </source>
</evidence>
<dbReference type="EMBL" id="PFEQ01000001">
    <property type="protein sequence ID" value="PJE74474.1"/>
    <property type="molecule type" value="Genomic_DNA"/>
</dbReference>
<dbReference type="Pfam" id="PF02163">
    <property type="entry name" value="Peptidase_M50"/>
    <property type="match status" value="2"/>
</dbReference>
<evidence type="ECO:0000256" key="7">
    <source>
        <dbReference type="ARBA" id="ARBA00022723"/>
    </source>
</evidence>
<evidence type="ECO:0000313" key="15">
    <source>
        <dbReference type="EMBL" id="PJE74474.1"/>
    </source>
</evidence>
<feature type="transmembrane region" description="Helical" evidence="13">
    <location>
        <begin position="6"/>
        <end position="28"/>
    </location>
</feature>
<dbReference type="PANTHER" id="PTHR35864:SF1">
    <property type="entry name" value="ZINC METALLOPROTEASE YWHC-RELATED"/>
    <property type="match status" value="1"/>
</dbReference>
<evidence type="ECO:0000256" key="10">
    <source>
        <dbReference type="ARBA" id="ARBA00022989"/>
    </source>
</evidence>
<feature type="transmembrane region" description="Helical" evidence="13">
    <location>
        <begin position="49"/>
        <end position="70"/>
    </location>
</feature>
<organism evidence="15 16">
    <name type="scientific">Candidatus Taylorbacteria bacterium CG10_big_fil_rev_8_21_14_0_10_41_48</name>
    <dbReference type="NCBI Taxonomy" id="1975024"/>
    <lineage>
        <taxon>Bacteria</taxon>
        <taxon>Candidatus Tayloriibacteriota</taxon>
    </lineage>
</organism>
<dbReference type="GO" id="GO:0046872">
    <property type="term" value="F:metal ion binding"/>
    <property type="evidence" value="ECO:0007669"/>
    <property type="project" value="UniProtKB-KW"/>
</dbReference>
<dbReference type="InterPro" id="IPR052348">
    <property type="entry name" value="Metallopeptidase_M50B"/>
</dbReference>
<evidence type="ECO:0000259" key="14">
    <source>
        <dbReference type="Pfam" id="PF02163"/>
    </source>
</evidence>
<feature type="transmembrane region" description="Helical" evidence="13">
    <location>
        <begin position="174"/>
        <end position="198"/>
    </location>
</feature>
<dbReference type="GO" id="GO:0005886">
    <property type="term" value="C:plasma membrane"/>
    <property type="evidence" value="ECO:0007669"/>
    <property type="project" value="UniProtKB-SubCell"/>
</dbReference>
<evidence type="ECO:0000256" key="2">
    <source>
        <dbReference type="ARBA" id="ARBA00004651"/>
    </source>
</evidence>
<keyword evidence="10 13" id="KW-1133">Transmembrane helix</keyword>
<evidence type="ECO:0000256" key="6">
    <source>
        <dbReference type="ARBA" id="ARBA00022692"/>
    </source>
</evidence>
<keyword evidence="9" id="KW-0862">Zinc</keyword>
<comment type="caution">
    <text evidence="15">The sequence shown here is derived from an EMBL/GenBank/DDBJ whole genome shotgun (WGS) entry which is preliminary data.</text>
</comment>
<evidence type="ECO:0000256" key="13">
    <source>
        <dbReference type="SAM" id="Phobius"/>
    </source>
</evidence>
<keyword evidence="6 13" id="KW-0812">Transmembrane</keyword>
<evidence type="ECO:0000313" key="16">
    <source>
        <dbReference type="Proteomes" id="UP000228700"/>
    </source>
</evidence>
<keyword evidence="5" id="KW-0645">Protease</keyword>
<dbReference type="PANTHER" id="PTHR35864">
    <property type="entry name" value="ZINC METALLOPROTEASE MJ0611-RELATED"/>
    <property type="match status" value="1"/>
</dbReference>
<dbReference type="CDD" id="cd06158">
    <property type="entry name" value="S2P-M50_like_1"/>
    <property type="match status" value="1"/>
</dbReference>
<evidence type="ECO:0000256" key="4">
    <source>
        <dbReference type="ARBA" id="ARBA00022475"/>
    </source>
</evidence>
<feature type="transmembrane region" description="Helical" evidence="13">
    <location>
        <begin position="90"/>
        <end position="111"/>
    </location>
</feature>
<keyword evidence="8" id="KW-0378">Hydrolase</keyword>
<name>A0A2M8LCZ5_9BACT</name>
<keyword evidence="7" id="KW-0479">Metal-binding</keyword>
<proteinExistence type="inferred from homology"/>
<evidence type="ECO:0000256" key="5">
    <source>
        <dbReference type="ARBA" id="ARBA00022670"/>
    </source>
</evidence>
<evidence type="ECO:0000256" key="12">
    <source>
        <dbReference type="ARBA" id="ARBA00023136"/>
    </source>
</evidence>
<dbReference type="GO" id="GO:0006508">
    <property type="term" value="P:proteolysis"/>
    <property type="evidence" value="ECO:0007669"/>
    <property type="project" value="UniProtKB-KW"/>
</dbReference>
<comment type="subcellular location">
    <subcellularLocation>
        <location evidence="2">Cell membrane</location>
        <topology evidence="2">Multi-pass membrane protein</topology>
    </subcellularLocation>
</comment>
<dbReference type="Proteomes" id="UP000228700">
    <property type="component" value="Unassembled WGS sequence"/>
</dbReference>
<feature type="transmembrane region" description="Helical" evidence="13">
    <location>
        <begin position="118"/>
        <end position="144"/>
    </location>
</feature>
<dbReference type="AlphaFoldDB" id="A0A2M8LCZ5"/>
<feature type="domain" description="Peptidase M50" evidence="14">
    <location>
        <begin position="9"/>
        <end position="111"/>
    </location>
</feature>
<dbReference type="InterPro" id="IPR008915">
    <property type="entry name" value="Peptidase_M50"/>
</dbReference>
<keyword evidence="11" id="KW-0482">Metalloprotease</keyword>
<comment type="cofactor">
    <cofactor evidence="1">
        <name>Zn(2+)</name>
        <dbReference type="ChEBI" id="CHEBI:29105"/>
    </cofactor>
</comment>
<accession>A0A2M8LCZ5</accession>
<dbReference type="InterPro" id="IPR044537">
    <property type="entry name" value="Rip2-like"/>
</dbReference>
<comment type="similarity">
    <text evidence="3">Belongs to the peptidase M50B family.</text>
</comment>